<accession>A0A386AYD5</accession>
<feature type="region of interest" description="Disordered" evidence="1">
    <location>
        <begin position="72"/>
        <end position="103"/>
    </location>
</feature>
<sequence length="103" mass="11739">MNNFRQELLPLINSLFSSWEIFERRRLSLDRRKIGILTIEIATKPRQFVEEEPLDLTQDRAAPFWLTVEQPTATLGDKTPVALEDGAAGDQHRDHWGQNPGGA</sequence>
<evidence type="ECO:0000313" key="2">
    <source>
        <dbReference type="EMBL" id="AYC64435.1"/>
    </source>
</evidence>
<name>A0A386AYD5_9CHLO</name>
<proteinExistence type="predicted"/>
<dbReference type="EMBL" id="MH591096">
    <property type="protein sequence ID" value="AYC64435.1"/>
    <property type="molecule type" value="Genomic_DNA"/>
</dbReference>
<geneLocation type="chloroplast" evidence="2"/>
<keyword evidence="2" id="KW-0934">Plastid</keyword>
<dbReference type="AlphaFoldDB" id="A0A386AYD5"/>
<reference evidence="2" key="1">
    <citation type="submission" date="2018-07" db="EMBL/GenBank/DDBJ databases">
        <authorList>
            <person name="Quirk P.G."/>
            <person name="Krulwich T.A."/>
        </authorList>
    </citation>
    <scope>NUCLEOTIDE SEQUENCE</scope>
</reference>
<protein>
    <submittedName>
        <fullName evidence="2">Uncharacterized protein</fullName>
    </submittedName>
</protein>
<organism evidence="2">
    <name type="scientific">Pseudochlorodesmis sp. HV01306b</name>
    <dbReference type="NCBI Taxonomy" id="2358489"/>
    <lineage>
        <taxon>Eukaryota</taxon>
        <taxon>Viridiplantae</taxon>
        <taxon>Chlorophyta</taxon>
        <taxon>core chlorophytes</taxon>
        <taxon>Ulvophyceae</taxon>
        <taxon>TCBD clade</taxon>
        <taxon>Bryopsidales</taxon>
        <taxon>Bryopsidineae</taxon>
        <taxon>Bryopsidaceae</taxon>
        <taxon>Pseudochlorodesmis</taxon>
    </lineage>
</organism>
<reference evidence="2" key="2">
    <citation type="journal article" date="2019" name="Mol. Phylogenet. Evol.">
        <title>Reassessment of the classification of bryopsidales (chlorophyta) based on chloroplast phylogenomic analyses.</title>
        <authorList>
            <person name="Cremen M.C."/>
            <person name="Leliaert F."/>
            <person name="West J."/>
            <person name="Lam D.W."/>
            <person name="Shimada S."/>
            <person name="Lopez-Bautista J.M."/>
            <person name="Verbruggen H."/>
        </authorList>
    </citation>
    <scope>NUCLEOTIDE SEQUENCE</scope>
</reference>
<evidence type="ECO:0000256" key="1">
    <source>
        <dbReference type="SAM" id="MobiDB-lite"/>
    </source>
</evidence>
<gene>
    <name evidence="2" type="primary">orf103</name>
</gene>
<keyword evidence="2" id="KW-0150">Chloroplast</keyword>